<proteinExistence type="predicted"/>
<dbReference type="Proteomes" id="UP000251402">
    <property type="component" value="Chromosome"/>
</dbReference>
<protein>
    <submittedName>
        <fullName evidence="1">Uncharacterized protein</fullName>
    </submittedName>
</protein>
<name>A0A5C1I5M3_9SPHI</name>
<dbReference type="OrthoDB" id="9924861at2"/>
<gene>
    <name evidence="1" type="ORF">DEO27_025575</name>
</gene>
<dbReference type="RefSeq" id="WP_112574204.1">
    <property type="nucleotide sequence ID" value="NZ_CP043450.1"/>
</dbReference>
<evidence type="ECO:0000313" key="1">
    <source>
        <dbReference type="EMBL" id="QEM13235.1"/>
    </source>
</evidence>
<dbReference type="EMBL" id="CP043450">
    <property type="protein sequence ID" value="QEM13235.1"/>
    <property type="molecule type" value="Genomic_DNA"/>
</dbReference>
<accession>A0A5C1I5M3</accession>
<sequence>MKEASTHREMCLLLVSLSIILSACHSSNKKNDSGRDSIKTELLSKKRFQDSIQRGLTPTIIDTAHYFDMDKIPNSKPDSNQKMPVVRIDSLNKYL</sequence>
<reference evidence="1" key="1">
    <citation type="submission" date="2019-08" db="EMBL/GenBank/DDBJ databases">
        <title>Comparative genome analysis confer to the adaptation heavy metal polluted environment.</title>
        <authorList>
            <person name="Li Y."/>
        </authorList>
    </citation>
    <scope>NUCLEOTIDE SEQUENCE [LARGE SCALE GENOMIC DNA]</scope>
    <source>
        <strain evidence="1">P1</strain>
    </source>
</reference>
<dbReference type="PROSITE" id="PS51257">
    <property type="entry name" value="PROKAR_LIPOPROTEIN"/>
    <property type="match status" value="1"/>
</dbReference>
<evidence type="ECO:0000313" key="2">
    <source>
        <dbReference type="Proteomes" id="UP000251402"/>
    </source>
</evidence>
<keyword evidence="2" id="KW-1185">Reference proteome</keyword>
<organism evidence="1 2">
    <name type="scientific">Mucilaginibacter rubeus</name>
    <dbReference type="NCBI Taxonomy" id="2027860"/>
    <lineage>
        <taxon>Bacteria</taxon>
        <taxon>Pseudomonadati</taxon>
        <taxon>Bacteroidota</taxon>
        <taxon>Sphingobacteriia</taxon>
        <taxon>Sphingobacteriales</taxon>
        <taxon>Sphingobacteriaceae</taxon>
        <taxon>Mucilaginibacter</taxon>
    </lineage>
</organism>
<dbReference type="AlphaFoldDB" id="A0A5C1I5M3"/>
<dbReference type="KEGG" id="mrub:DEO27_025575"/>